<evidence type="ECO:0000313" key="1">
    <source>
        <dbReference type="EMBL" id="PWA86961.1"/>
    </source>
</evidence>
<dbReference type="EMBL" id="PKPP01000963">
    <property type="protein sequence ID" value="PWA86961.1"/>
    <property type="molecule type" value="Genomic_DNA"/>
</dbReference>
<accession>A0A2U1PMH4</accession>
<sequence>MAATSLTERIRLAGYRVCQLLYLGRVATWSHLGYVRVRPKGCRDRTQRLQLNKLSNDNKAWSSELCHVRVHQLRRGTSRILLCRKTKLAKNRLTALFSHKTSAVVADRL</sequence>
<organism evidence="1 2">
    <name type="scientific">Artemisia annua</name>
    <name type="common">Sweet wormwood</name>
    <dbReference type="NCBI Taxonomy" id="35608"/>
    <lineage>
        <taxon>Eukaryota</taxon>
        <taxon>Viridiplantae</taxon>
        <taxon>Streptophyta</taxon>
        <taxon>Embryophyta</taxon>
        <taxon>Tracheophyta</taxon>
        <taxon>Spermatophyta</taxon>
        <taxon>Magnoliopsida</taxon>
        <taxon>eudicotyledons</taxon>
        <taxon>Gunneridae</taxon>
        <taxon>Pentapetalae</taxon>
        <taxon>asterids</taxon>
        <taxon>campanulids</taxon>
        <taxon>Asterales</taxon>
        <taxon>Asteraceae</taxon>
        <taxon>Asteroideae</taxon>
        <taxon>Anthemideae</taxon>
        <taxon>Artemisiinae</taxon>
        <taxon>Artemisia</taxon>
    </lineage>
</organism>
<keyword evidence="2" id="KW-1185">Reference proteome</keyword>
<dbReference type="AlphaFoldDB" id="A0A2U1PMH4"/>
<dbReference type="STRING" id="35608.A0A2U1PMH4"/>
<name>A0A2U1PMH4_ARTAN</name>
<reference evidence="1 2" key="1">
    <citation type="journal article" date="2018" name="Mol. Plant">
        <title>The genome of Artemisia annua provides insight into the evolution of Asteraceae family and artemisinin biosynthesis.</title>
        <authorList>
            <person name="Shen Q."/>
            <person name="Zhang L."/>
            <person name="Liao Z."/>
            <person name="Wang S."/>
            <person name="Yan T."/>
            <person name="Shi P."/>
            <person name="Liu M."/>
            <person name="Fu X."/>
            <person name="Pan Q."/>
            <person name="Wang Y."/>
            <person name="Lv Z."/>
            <person name="Lu X."/>
            <person name="Zhang F."/>
            <person name="Jiang W."/>
            <person name="Ma Y."/>
            <person name="Chen M."/>
            <person name="Hao X."/>
            <person name="Li L."/>
            <person name="Tang Y."/>
            <person name="Lv G."/>
            <person name="Zhou Y."/>
            <person name="Sun X."/>
            <person name="Brodelius P.E."/>
            <person name="Rose J.K.C."/>
            <person name="Tang K."/>
        </authorList>
    </citation>
    <scope>NUCLEOTIDE SEQUENCE [LARGE SCALE GENOMIC DNA]</scope>
    <source>
        <strain evidence="2">cv. Huhao1</strain>
        <tissue evidence="1">Leaf</tissue>
    </source>
</reference>
<gene>
    <name evidence="1" type="ORF">CTI12_AA134590</name>
</gene>
<comment type="caution">
    <text evidence="1">The sequence shown here is derived from an EMBL/GenBank/DDBJ whole genome shotgun (WGS) entry which is preliminary data.</text>
</comment>
<proteinExistence type="predicted"/>
<evidence type="ECO:0000313" key="2">
    <source>
        <dbReference type="Proteomes" id="UP000245207"/>
    </source>
</evidence>
<protein>
    <submittedName>
        <fullName evidence="1">Pseudouridine synthase family protein</fullName>
    </submittedName>
</protein>
<dbReference type="Proteomes" id="UP000245207">
    <property type="component" value="Unassembled WGS sequence"/>
</dbReference>